<evidence type="ECO:0000313" key="1">
    <source>
        <dbReference type="EMBL" id="PZO39778.1"/>
    </source>
</evidence>
<evidence type="ECO:0000313" key="2">
    <source>
        <dbReference type="Proteomes" id="UP000249081"/>
    </source>
</evidence>
<accession>A0A2W4Y9E8</accession>
<reference evidence="1 2" key="2">
    <citation type="submission" date="2018-06" db="EMBL/GenBank/DDBJ databases">
        <title>Metagenomic assembly of (sub)arctic Cyanobacteria and their associated microbiome from non-axenic cultures.</title>
        <authorList>
            <person name="Baurain D."/>
        </authorList>
    </citation>
    <scope>NUCLEOTIDE SEQUENCE [LARGE SCALE GENOMIC DNA]</scope>
    <source>
        <strain evidence="1">ULC041bin1</strain>
    </source>
</reference>
<organism evidence="1 2">
    <name type="scientific">Shackletoniella antarctica</name>
    <dbReference type="NCBI Taxonomy" id="268115"/>
    <lineage>
        <taxon>Bacteria</taxon>
        <taxon>Bacillati</taxon>
        <taxon>Cyanobacteriota</taxon>
        <taxon>Cyanophyceae</taxon>
        <taxon>Oculatellales</taxon>
        <taxon>Oculatellaceae</taxon>
        <taxon>Shackletoniella</taxon>
    </lineage>
</organism>
<name>A0A2W4Y9E8_9CYAN</name>
<gene>
    <name evidence="1" type="ORF">DCF17_12830</name>
</gene>
<protein>
    <submittedName>
        <fullName evidence="1">Uncharacterized protein</fullName>
    </submittedName>
</protein>
<dbReference type="EMBL" id="QBMN01000083">
    <property type="protein sequence ID" value="PZO39778.1"/>
    <property type="molecule type" value="Genomic_DNA"/>
</dbReference>
<dbReference type="Proteomes" id="UP000249081">
    <property type="component" value="Unassembled WGS sequence"/>
</dbReference>
<dbReference type="AlphaFoldDB" id="A0A2W4Y9E8"/>
<reference evidence="2" key="1">
    <citation type="submission" date="2018-04" db="EMBL/GenBank/DDBJ databases">
        <authorList>
            <person name="Cornet L."/>
        </authorList>
    </citation>
    <scope>NUCLEOTIDE SEQUENCE [LARGE SCALE GENOMIC DNA]</scope>
</reference>
<comment type="caution">
    <text evidence="1">The sequence shown here is derived from an EMBL/GenBank/DDBJ whole genome shotgun (WGS) entry which is preliminary data.</text>
</comment>
<sequence length="90" mass="10009">MSIAPSLSEWLEQPERQARLSALSAATTLPEMVMVTLQLGLMVARWLLETELTHQAQSPQAWPVCPHCGSRLHSKGFQRRQIQTLVGAMA</sequence>
<proteinExistence type="predicted"/>